<feature type="transmembrane region" description="Helical" evidence="5">
    <location>
        <begin position="338"/>
        <end position="359"/>
    </location>
</feature>
<dbReference type="InterPro" id="IPR017907">
    <property type="entry name" value="Znf_RING_CS"/>
</dbReference>
<gene>
    <name evidence="7" type="ORF">HPHI1048_LOCUS23522</name>
</gene>
<accession>A0A7S0NE76</accession>
<evidence type="ECO:0000256" key="5">
    <source>
        <dbReference type="SAM" id="Phobius"/>
    </source>
</evidence>
<dbReference type="InterPro" id="IPR001841">
    <property type="entry name" value="Znf_RING"/>
</dbReference>
<evidence type="ECO:0000256" key="1">
    <source>
        <dbReference type="ARBA" id="ARBA00022723"/>
    </source>
</evidence>
<dbReference type="AlphaFoldDB" id="A0A7S0NE76"/>
<dbReference type="PROSITE" id="PS50089">
    <property type="entry name" value="ZF_RING_2"/>
    <property type="match status" value="1"/>
</dbReference>
<evidence type="ECO:0000259" key="6">
    <source>
        <dbReference type="PROSITE" id="PS50089"/>
    </source>
</evidence>
<organism evidence="7">
    <name type="scientific">Hanusia phi</name>
    <dbReference type="NCBI Taxonomy" id="3032"/>
    <lineage>
        <taxon>Eukaryota</taxon>
        <taxon>Cryptophyceae</taxon>
        <taxon>Pyrenomonadales</taxon>
        <taxon>Geminigeraceae</taxon>
        <taxon>Hanusia</taxon>
    </lineage>
</organism>
<dbReference type="SMART" id="SM00184">
    <property type="entry name" value="RING"/>
    <property type="match status" value="1"/>
</dbReference>
<dbReference type="EMBL" id="HBEO01034717">
    <property type="protein sequence ID" value="CAD8508161.1"/>
    <property type="molecule type" value="Transcribed_RNA"/>
</dbReference>
<keyword evidence="5" id="KW-0472">Membrane</keyword>
<sequence length="363" mass="40098">MEHAELESASLPSETSPNQAQLLVNSDTVVEINDSQSMSTQGIHLHIETMNSHHVPLGGESDSNISAGGEQHSVSCFPGRESALACIGRMPSNRRNTGELSVAINIERSIIDNQHTSSLPSVEANDTKSLYELQIVRAMWPAADSLVGFEQESKITCEEKECTICLEELKCENSVVTRCHHYLCASCAQSTERFALTTSGVWLCPSCRECISFINMSTADKDCGIKVLSTRPGEEGCETVFKTINDRIELIAALLHMLDGNEWNLGDTYAQAEEGKSVMKAVDRSPHVDKMIVEIEQDRTPDLLYTQEVLRALQQLRAQSMRSRRRTRRQQRSCGCHVYVFLAVALSIGLVAAIIKLAASRLN</sequence>
<proteinExistence type="predicted"/>
<dbReference type="GO" id="GO:0008270">
    <property type="term" value="F:zinc ion binding"/>
    <property type="evidence" value="ECO:0007669"/>
    <property type="project" value="UniProtKB-KW"/>
</dbReference>
<evidence type="ECO:0000256" key="3">
    <source>
        <dbReference type="ARBA" id="ARBA00022833"/>
    </source>
</evidence>
<keyword evidence="5" id="KW-0812">Transmembrane</keyword>
<evidence type="ECO:0000313" key="7">
    <source>
        <dbReference type="EMBL" id="CAD8508161.1"/>
    </source>
</evidence>
<dbReference type="InterPro" id="IPR013083">
    <property type="entry name" value="Znf_RING/FYVE/PHD"/>
</dbReference>
<evidence type="ECO:0000256" key="4">
    <source>
        <dbReference type="PROSITE-ProRule" id="PRU00175"/>
    </source>
</evidence>
<name>A0A7S0NE76_9CRYP</name>
<dbReference type="Gene3D" id="3.30.40.10">
    <property type="entry name" value="Zinc/RING finger domain, C3HC4 (zinc finger)"/>
    <property type="match status" value="1"/>
</dbReference>
<keyword evidence="3" id="KW-0862">Zinc</keyword>
<reference evidence="7" key="1">
    <citation type="submission" date="2021-01" db="EMBL/GenBank/DDBJ databases">
        <authorList>
            <person name="Corre E."/>
            <person name="Pelletier E."/>
            <person name="Niang G."/>
            <person name="Scheremetjew M."/>
            <person name="Finn R."/>
            <person name="Kale V."/>
            <person name="Holt S."/>
            <person name="Cochrane G."/>
            <person name="Meng A."/>
            <person name="Brown T."/>
            <person name="Cohen L."/>
        </authorList>
    </citation>
    <scope>NUCLEOTIDE SEQUENCE</scope>
    <source>
        <strain evidence="7">CCMP325</strain>
    </source>
</reference>
<keyword evidence="2 4" id="KW-0863">Zinc-finger</keyword>
<keyword evidence="1" id="KW-0479">Metal-binding</keyword>
<dbReference type="SUPFAM" id="SSF57850">
    <property type="entry name" value="RING/U-box"/>
    <property type="match status" value="1"/>
</dbReference>
<protein>
    <recommendedName>
        <fullName evidence="6">RING-type domain-containing protein</fullName>
    </recommendedName>
</protein>
<evidence type="ECO:0000256" key="2">
    <source>
        <dbReference type="ARBA" id="ARBA00022771"/>
    </source>
</evidence>
<keyword evidence="5" id="KW-1133">Transmembrane helix</keyword>
<dbReference type="PROSITE" id="PS00518">
    <property type="entry name" value="ZF_RING_1"/>
    <property type="match status" value="1"/>
</dbReference>
<feature type="domain" description="RING-type" evidence="6">
    <location>
        <begin position="162"/>
        <end position="208"/>
    </location>
</feature>